<proteinExistence type="predicted"/>
<feature type="region of interest" description="Disordered" evidence="1">
    <location>
        <begin position="18"/>
        <end position="92"/>
    </location>
</feature>
<sequence length="285" mass="32363">MQPLLGDMIDEVRNIFPLSSTARLHRRRPPSALCGAAASEKEGGGRDRGSRVEEEGSGEGGRVGESEVGGSRREGGGVRAPREEGGPEKREEKATFGRCCVEAVLEEKWRILEAKEKEIEECSLRFRLREDGFQEQLAEFQLLFSELKSRQRQVTEQVRQWREIESNTKHCFDESRVGEEEFEQRVIEISNKVVTPDLCLAKLSKKEDMDEKEKRFREIELKEKLVEEMRRESELKEDEDLVKSLSSGQLNGAKRLWSDAPGDGNHTESSDLAPMKSVNLSAEQP</sequence>
<gene>
    <name evidence="2" type="ORF">LTRI10_LOCUS4031</name>
</gene>
<evidence type="ECO:0000313" key="2">
    <source>
        <dbReference type="EMBL" id="CAL1356322.1"/>
    </source>
</evidence>
<dbReference type="AlphaFoldDB" id="A0AAV2CID5"/>
<accession>A0AAV2CID5</accession>
<dbReference type="EMBL" id="OZ034813">
    <property type="protein sequence ID" value="CAL1356322.1"/>
    <property type="molecule type" value="Genomic_DNA"/>
</dbReference>
<feature type="compositionally biased region" description="Basic and acidic residues" evidence="1">
    <location>
        <begin position="39"/>
        <end position="54"/>
    </location>
</feature>
<evidence type="ECO:0000256" key="1">
    <source>
        <dbReference type="SAM" id="MobiDB-lite"/>
    </source>
</evidence>
<feature type="compositionally biased region" description="Basic and acidic residues" evidence="1">
    <location>
        <begin position="62"/>
        <end position="92"/>
    </location>
</feature>
<evidence type="ECO:0000313" key="3">
    <source>
        <dbReference type="Proteomes" id="UP001497516"/>
    </source>
</evidence>
<protein>
    <submittedName>
        <fullName evidence="2">Uncharacterized protein</fullName>
    </submittedName>
</protein>
<name>A0AAV2CID5_9ROSI</name>
<feature type="region of interest" description="Disordered" evidence="1">
    <location>
        <begin position="252"/>
        <end position="285"/>
    </location>
</feature>
<keyword evidence="3" id="KW-1185">Reference proteome</keyword>
<organism evidence="2 3">
    <name type="scientific">Linum trigynum</name>
    <dbReference type="NCBI Taxonomy" id="586398"/>
    <lineage>
        <taxon>Eukaryota</taxon>
        <taxon>Viridiplantae</taxon>
        <taxon>Streptophyta</taxon>
        <taxon>Embryophyta</taxon>
        <taxon>Tracheophyta</taxon>
        <taxon>Spermatophyta</taxon>
        <taxon>Magnoliopsida</taxon>
        <taxon>eudicotyledons</taxon>
        <taxon>Gunneridae</taxon>
        <taxon>Pentapetalae</taxon>
        <taxon>rosids</taxon>
        <taxon>fabids</taxon>
        <taxon>Malpighiales</taxon>
        <taxon>Linaceae</taxon>
        <taxon>Linum</taxon>
    </lineage>
</organism>
<reference evidence="2 3" key="1">
    <citation type="submission" date="2024-04" db="EMBL/GenBank/DDBJ databases">
        <authorList>
            <person name="Fracassetti M."/>
        </authorList>
    </citation>
    <scope>NUCLEOTIDE SEQUENCE [LARGE SCALE GENOMIC DNA]</scope>
</reference>
<dbReference type="Proteomes" id="UP001497516">
    <property type="component" value="Chromosome 1"/>
</dbReference>